<organism evidence="1 2">
    <name type="scientific">Pedobacter frigiditerrae</name>
    <dbReference type="NCBI Taxonomy" id="2530452"/>
    <lineage>
        <taxon>Bacteria</taxon>
        <taxon>Pseudomonadati</taxon>
        <taxon>Bacteroidota</taxon>
        <taxon>Sphingobacteriia</taxon>
        <taxon>Sphingobacteriales</taxon>
        <taxon>Sphingobacteriaceae</taxon>
        <taxon>Pedobacter</taxon>
    </lineage>
</organism>
<dbReference type="EMBL" id="SJSK01000002">
    <property type="protein sequence ID" value="TCC91557.1"/>
    <property type="molecule type" value="Genomic_DNA"/>
</dbReference>
<name>A0A4R0MXF5_9SPHI</name>
<evidence type="ECO:0000313" key="1">
    <source>
        <dbReference type="EMBL" id="TCC91557.1"/>
    </source>
</evidence>
<evidence type="ECO:0000313" key="2">
    <source>
        <dbReference type="Proteomes" id="UP000292884"/>
    </source>
</evidence>
<accession>A0A4R0MXF5</accession>
<gene>
    <name evidence="1" type="ORF">EZ428_07270</name>
</gene>
<dbReference type="RefSeq" id="WP_131552495.1">
    <property type="nucleotide sequence ID" value="NZ_SJSK01000002.1"/>
</dbReference>
<comment type="caution">
    <text evidence="1">The sequence shown here is derived from an EMBL/GenBank/DDBJ whole genome shotgun (WGS) entry which is preliminary data.</text>
</comment>
<protein>
    <submittedName>
        <fullName evidence="1">Uncharacterized protein</fullName>
    </submittedName>
</protein>
<dbReference type="AlphaFoldDB" id="A0A4R0MXF5"/>
<reference evidence="1 2" key="1">
    <citation type="submission" date="2019-02" db="EMBL/GenBank/DDBJ databases">
        <title>Pedobacter sp. RP-1-13 sp. nov., isolated from Arctic soil.</title>
        <authorList>
            <person name="Dahal R.H."/>
        </authorList>
    </citation>
    <scope>NUCLEOTIDE SEQUENCE [LARGE SCALE GENOMIC DNA]</scope>
    <source>
        <strain evidence="1 2">RP-1-13</strain>
    </source>
</reference>
<proteinExistence type="predicted"/>
<keyword evidence="2" id="KW-1185">Reference proteome</keyword>
<dbReference type="Proteomes" id="UP000292884">
    <property type="component" value="Unassembled WGS sequence"/>
</dbReference>
<sequence length="114" mass="12305">MITPITNPMKSDVMLTPPSNISYAVSPNNAIPSAINKIAIHKIAIPHEALILWLGAIKPAASMVQIVDVRITNVRFIPVTRAPSNCVLSTVVENHSSSMAIPRQTGITNIQRIT</sequence>